<keyword evidence="3 6" id="KW-0863">Zinc-finger</keyword>
<dbReference type="InterPro" id="IPR024766">
    <property type="entry name" value="Znf_RING_H2"/>
</dbReference>
<dbReference type="Proteomes" id="UP001162060">
    <property type="component" value="Unassembled WGS sequence"/>
</dbReference>
<evidence type="ECO:0000256" key="2">
    <source>
        <dbReference type="ARBA" id="ARBA00022723"/>
    </source>
</evidence>
<dbReference type="AlphaFoldDB" id="A0AAV1TTI9"/>
<dbReference type="GO" id="GO:0008270">
    <property type="term" value="F:zinc ion binding"/>
    <property type="evidence" value="ECO:0007669"/>
    <property type="project" value="UniProtKB-KW"/>
</dbReference>
<evidence type="ECO:0000256" key="4">
    <source>
        <dbReference type="ARBA" id="ARBA00022786"/>
    </source>
</evidence>
<keyword evidence="5" id="KW-0862">Zinc</keyword>
<evidence type="ECO:0000313" key="8">
    <source>
        <dbReference type="EMBL" id="CAK7925674.1"/>
    </source>
</evidence>
<dbReference type="GO" id="GO:0012505">
    <property type="term" value="C:endomembrane system"/>
    <property type="evidence" value="ECO:0007669"/>
    <property type="project" value="TreeGrafter"/>
</dbReference>
<evidence type="ECO:0000313" key="9">
    <source>
        <dbReference type="Proteomes" id="UP001162060"/>
    </source>
</evidence>
<evidence type="ECO:0000256" key="3">
    <source>
        <dbReference type="ARBA" id="ARBA00022771"/>
    </source>
</evidence>
<name>A0AAV1TTI9_9STRA</name>
<reference evidence="8" key="1">
    <citation type="submission" date="2024-01" db="EMBL/GenBank/DDBJ databases">
        <authorList>
            <person name="Webb A."/>
        </authorList>
    </citation>
    <scope>NUCLEOTIDE SEQUENCE</scope>
    <source>
        <strain evidence="8">Pm1</strain>
    </source>
</reference>
<dbReference type="PANTHER" id="PTHR22763">
    <property type="entry name" value="RING ZINC FINGER PROTEIN"/>
    <property type="match status" value="1"/>
</dbReference>
<dbReference type="Pfam" id="PF12678">
    <property type="entry name" value="zf-rbx1"/>
    <property type="match status" value="1"/>
</dbReference>
<dbReference type="PROSITE" id="PS50089">
    <property type="entry name" value="ZF_RING_2"/>
    <property type="match status" value="1"/>
</dbReference>
<sequence length="173" mass="19294">MNRRLSKRPLGLTNGFETRHLAQEVAHVVALSLQQNARSYHRHRLSTSVMINRKQGLLASTLQRAEQNVSDMTNYLQRVQETTVAAIGTSRVQSVVEVGPRATSCDHMCVICMDGDMTGSKSTEKEEEGESVTALPCGHVFHAHCIEQWLQYRQVCPIDRMEIVSDDTEGAAI</sequence>
<keyword evidence="4" id="KW-0833">Ubl conjugation pathway</keyword>
<keyword evidence="2" id="KW-0479">Metal-binding</keyword>
<dbReference type="SMART" id="SM00184">
    <property type="entry name" value="RING"/>
    <property type="match status" value="1"/>
</dbReference>
<protein>
    <recommendedName>
        <fullName evidence="7">RING-type domain-containing protein</fullName>
    </recommendedName>
</protein>
<dbReference type="EMBL" id="CAKLBY020000087">
    <property type="protein sequence ID" value="CAK7925674.1"/>
    <property type="molecule type" value="Genomic_DNA"/>
</dbReference>
<accession>A0AAV1TTI9</accession>
<comment type="pathway">
    <text evidence="1">Protein modification; protein ubiquitination.</text>
</comment>
<evidence type="ECO:0000256" key="5">
    <source>
        <dbReference type="ARBA" id="ARBA00022833"/>
    </source>
</evidence>
<comment type="caution">
    <text evidence="8">The sequence shown here is derived from an EMBL/GenBank/DDBJ whole genome shotgun (WGS) entry which is preliminary data.</text>
</comment>
<evidence type="ECO:0000259" key="7">
    <source>
        <dbReference type="PROSITE" id="PS50089"/>
    </source>
</evidence>
<feature type="domain" description="RING-type" evidence="7">
    <location>
        <begin position="109"/>
        <end position="160"/>
    </location>
</feature>
<dbReference type="InterPro" id="IPR001841">
    <property type="entry name" value="Znf_RING"/>
</dbReference>
<dbReference type="GO" id="GO:0061630">
    <property type="term" value="F:ubiquitin protein ligase activity"/>
    <property type="evidence" value="ECO:0007669"/>
    <property type="project" value="TreeGrafter"/>
</dbReference>
<gene>
    <name evidence="8" type="ORF">PM001_LOCUS10824</name>
</gene>
<evidence type="ECO:0000256" key="1">
    <source>
        <dbReference type="ARBA" id="ARBA00004906"/>
    </source>
</evidence>
<dbReference type="GO" id="GO:0043161">
    <property type="term" value="P:proteasome-mediated ubiquitin-dependent protein catabolic process"/>
    <property type="evidence" value="ECO:0007669"/>
    <property type="project" value="TreeGrafter"/>
</dbReference>
<dbReference type="InterPro" id="IPR050731">
    <property type="entry name" value="HRD1_E3_ubiq-ligases"/>
</dbReference>
<dbReference type="InterPro" id="IPR013083">
    <property type="entry name" value="Znf_RING/FYVE/PHD"/>
</dbReference>
<evidence type="ECO:0000256" key="6">
    <source>
        <dbReference type="PROSITE-ProRule" id="PRU00175"/>
    </source>
</evidence>
<dbReference type="Gene3D" id="3.30.40.10">
    <property type="entry name" value="Zinc/RING finger domain, C3HC4 (zinc finger)"/>
    <property type="match status" value="1"/>
</dbReference>
<organism evidence="8 9">
    <name type="scientific">Peronospora matthiolae</name>
    <dbReference type="NCBI Taxonomy" id="2874970"/>
    <lineage>
        <taxon>Eukaryota</taxon>
        <taxon>Sar</taxon>
        <taxon>Stramenopiles</taxon>
        <taxon>Oomycota</taxon>
        <taxon>Peronosporomycetes</taxon>
        <taxon>Peronosporales</taxon>
        <taxon>Peronosporaceae</taxon>
        <taxon>Peronospora</taxon>
    </lineage>
</organism>
<dbReference type="SUPFAM" id="SSF57850">
    <property type="entry name" value="RING/U-box"/>
    <property type="match status" value="1"/>
</dbReference>
<proteinExistence type="predicted"/>